<feature type="compositionally biased region" description="Basic and acidic residues" evidence="6">
    <location>
        <begin position="141"/>
        <end position="153"/>
    </location>
</feature>
<feature type="region of interest" description="Disordered" evidence="6">
    <location>
        <begin position="410"/>
        <end position="450"/>
    </location>
</feature>
<evidence type="ECO:0000256" key="4">
    <source>
        <dbReference type="ARBA" id="ARBA00022553"/>
    </source>
</evidence>
<evidence type="ECO:0000256" key="1">
    <source>
        <dbReference type="ARBA" id="ARBA00004496"/>
    </source>
</evidence>
<evidence type="ECO:0000256" key="6">
    <source>
        <dbReference type="SAM" id="MobiDB-lite"/>
    </source>
</evidence>
<dbReference type="FunFam" id="1.25.40.90:FF:000002">
    <property type="entry name" value="epsin-2 isoform X1"/>
    <property type="match status" value="1"/>
</dbReference>
<dbReference type="Gene3D" id="1.25.40.90">
    <property type="match status" value="1"/>
</dbReference>
<evidence type="ECO:0000256" key="3">
    <source>
        <dbReference type="ARBA" id="ARBA00022490"/>
    </source>
</evidence>
<dbReference type="GO" id="GO:0006897">
    <property type="term" value="P:endocytosis"/>
    <property type="evidence" value="ECO:0007669"/>
    <property type="project" value="TreeGrafter"/>
</dbReference>
<evidence type="ECO:0000259" key="7">
    <source>
        <dbReference type="PROSITE" id="PS50942"/>
    </source>
</evidence>
<evidence type="ECO:0000256" key="2">
    <source>
        <dbReference type="ARBA" id="ARBA00010130"/>
    </source>
</evidence>
<dbReference type="GO" id="GO:0005768">
    <property type="term" value="C:endosome"/>
    <property type="evidence" value="ECO:0007669"/>
    <property type="project" value="TreeGrafter"/>
</dbReference>
<organism evidence="8 9">
    <name type="scientific">Geodia barretti</name>
    <name type="common">Barrett's horny sponge</name>
    <dbReference type="NCBI Taxonomy" id="519541"/>
    <lineage>
        <taxon>Eukaryota</taxon>
        <taxon>Metazoa</taxon>
        <taxon>Porifera</taxon>
        <taxon>Demospongiae</taxon>
        <taxon>Heteroscleromorpha</taxon>
        <taxon>Tetractinellida</taxon>
        <taxon>Astrophorina</taxon>
        <taxon>Geodiidae</taxon>
        <taxon>Geodia</taxon>
    </lineage>
</organism>
<feature type="compositionally biased region" description="Pro residues" evidence="6">
    <location>
        <begin position="410"/>
        <end position="422"/>
    </location>
</feature>
<dbReference type="GO" id="GO:0030276">
    <property type="term" value="F:clathrin binding"/>
    <property type="evidence" value="ECO:0007669"/>
    <property type="project" value="TreeGrafter"/>
</dbReference>
<dbReference type="AlphaFoldDB" id="A0AA35SG63"/>
<dbReference type="CDD" id="cd16990">
    <property type="entry name" value="ENTH_Epsin"/>
    <property type="match status" value="1"/>
</dbReference>
<keyword evidence="3" id="KW-0963">Cytoplasm</keyword>
<dbReference type="GO" id="GO:0030125">
    <property type="term" value="C:clathrin vesicle coat"/>
    <property type="evidence" value="ECO:0007669"/>
    <property type="project" value="TreeGrafter"/>
</dbReference>
<evidence type="ECO:0000313" key="8">
    <source>
        <dbReference type="EMBL" id="CAI8028307.1"/>
    </source>
</evidence>
<comment type="subcellular location">
    <subcellularLocation>
        <location evidence="1">Cytoplasm</location>
    </subcellularLocation>
</comment>
<sequence length="514" mass="54862">MASKIKREFKNVVYNYSDAEAKVREATSNDPWGPSSAVMTELADYTFHVQAYSLVMGMLWKRLNDHGKNWRHVYKSLTVLEYIIKGGSERVSQQCKDNIFSIQTLKDFQYVDKDGKDQGANVREKAKQLVALLKDDRKLKEERAKAHTARERQQALGSDSPVLRTSPSPGRKRVTFGSPDAASSPPPVQNGKRVQPVEQARPSNLSEEEMQLTLALQLSKQQADEEATLRRQEEESLTAALALSVAGTGEEGEEKEDSPPSSTDLLLDLDTSVKDPWGASPSSEPLPSYDSVVMPATTADPWLLGGAPMVAMGTDLDPWGGGGSTTSSSAATTSLPPPVPIVDPWSVTSPSSISFNPPPPQHNPFDLSDLGLPLPTTSSGAHQLLPKIEAQFLGTNANLVDLDLLTVAPPKPQPVPSGPSPSNPFGLSSSPSGPSSSLTGLKPVGNPFEAKATTPSLNQLASTNTNSIGFEALDPLQAPLVPVGTTPLVATGNPLYPPLTAQSTAANQTFNPFS</sequence>
<keyword evidence="4" id="KW-0597">Phosphoprotein</keyword>
<evidence type="ECO:0000256" key="5">
    <source>
        <dbReference type="ARBA" id="ARBA00022737"/>
    </source>
</evidence>
<reference evidence="8" key="1">
    <citation type="submission" date="2023-03" db="EMBL/GenBank/DDBJ databases">
        <authorList>
            <person name="Steffen K."/>
            <person name="Cardenas P."/>
        </authorList>
    </citation>
    <scope>NUCLEOTIDE SEQUENCE</scope>
</reference>
<accession>A0AA35SG63</accession>
<comment type="caution">
    <text evidence="8">The sequence shown here is derived from an EMBL/GenBank/DDBJ whole genome shotgun (WGS) entry which is preliminary data.</text>
</comment>
<dbReference type="SUPFAM" id="SSF48464">
    <property type="entry name" value="ENTH/VHS domain"/>
    <property type="match status" value="1"/>
</dbReference>
<feature type="compositionally biased region" description="Low complexity" evidence="6">
    <location>
        <begin position="423"/>
        <end position="437"/>
    </location>
</feature>
<dbReference type="SMART" id="SM00273">
    <property type="entry name" value="ENTH"/>
    <property type="match status" value="1"/>
</dbReference>
<dbReference type="EMBL" id="CASHTH010002324">
    <property type="protein sequence ID" value="CAI8028307.1"/>
    <property type="molecule type" value="Genomic_DNA"/>
</dbReference>
<dbReference type="PROSITE" id="PS50942">
    <property type="entry name" value="ENTH"/>
    <property type="match status" value="1"/>
</dbReference>
<dbReference type="GO" id="GO:0005543">
    <property type="term" value="F:phospholipid binding"/>
    <property type="evidence" value="ECO:0007669"/>
    <property type="project" value="TreeGrafter"/>
</dbReference>
<dbReference type="InterPro" id="IPR013809">
    <property type="entry name" value="ENTH"/>
</dbReference>
<dbReference type="PANTHER" id="PTHR12276">
    <property type="entry name" value="EPSIN/ENT-RELATED"/>
    <property type="match status" value="1"/>
</dbReference>
<dbReference type="GO" id="GO:0005886">
    <property type="term" value="C:plasma membrane"/>
    <property type="evidence" value="ECO:0007669"/>
    <property type="project" value="TreeGrafter"/>
</dbReference>
<dbReference type="Gene3D" id="6.10.250.1800">
    <property type="match status" value="1"/>
</dbReference>
<dbReference type="Proteomes" id="UP001174909">
    <property type="component" value="Unassembled WGS sequence"/>
</dbReference>
<keyword evidence="5" id="KW-0677">Repeat</keyword>
<proteinExistence type="inferred from homology"/>
<keyword evidence="9" id="KW-1185">Reference proteome</keyword>
<dbReference type="InterPro" id="IPR008942">
    <property type="entry name" value="ENTH_VHS"/>
</dbReference>
<dbReference type="Pfam" id="PF01417">
    <property type="entry name" value="ENTH"/>
    <property type="match status" value="1"/>
</dbReference>
<gene>
    <name evidence="8" type="ORF">GBAR_LOCUS16163</name>
</gene>
<feature type="domain" description="ENTH" evidence="7">
    <location>
        <begin position="11"/>
        <end position="143"/>
    </location>
</feature>
<evidence type="ECO:0000313" key="9">
    <source>
        <dbReference type="Proteomes" id="UP001174909"/>
    </source>
</evidence>
<protein>
    <submittedName>
        <fullName evidence="8">Epsin-1</fullName>
    </submittedName>
</protein>
<name>A0AA35SG63_GEOBA</name>
<dbReference type="PANTHER" id="PTHR12276:SF115">
    <property type="entry name" value="FI19443P1"/>
    <property type="match status" value="1"/>
</dbReference>
<comment type="similarity">
    <text evidence="2">Belongs to the epsin family.</text>
</comment>
<feature type="region of interest" description="Disordered" evidence="6">
    <location>
        <begin position="245"/>
        <end position="267"/>
    </location>
</feature>
<feature type="region of interest" description="Disordered" evidence="6">
    <location>
        <begin position="141"/>
        <end position="209"/>
    </location>
</feature>